<dbReference type="Pfam" id="PF02826">
    <property type="entry name" value="2-Hacid_dh_C"/>
    <property type="match status" value="1"/>
</dbReference>
<dbReference type="InterPro" id="IPR036291">
    <property type="entry name" value="NAD(P)-bd_dom_sf"/>
</dbReference>
<dbReference type="PROSITE" id="PS00670">
    <property type="entry name" value="D_2_HYDROXYACID_DH_2"/>
    <property type="match status" value="1"/>
</dbReference>
<dbReference type="PROSITE" id="PS00671">
    <property type="entry name" value="D_2_HYDROXYACID_DH_3"/>
    <property type="match status" value="1"/>
</dbReference>
<dbReference type="SUPFAM" id="SSF51735">
    <property type="entry name" value="NAD(P)-binding Rossmann-fold domains"/>
    <property type="match status" value="1"/>
</dbReference>
<comment type="similarity">
    <text evidence="1 4">Belongs to the D-isomer specific 2-hydroxyacid dehydrogenase family.</text>
</comment>
<evidence type="ECO:0000256" key="3">
    <source>
        <dbReference type="ARBA" id="ARBA00023027"/>
    </source>
</evidence>
<evidence type="ECO:0000259" key="6">
    <source>
        <dbReference type="Pfam" id="PF02826"/>
    </source>
</evidence>
<dbReference type="InterPro" id="IPR058205">
    <property type="entry name" value="D-LDH-like"/>
</dbReference>
<dbReference type="Proteomes" id="UP000264313">
    <property type="component" value="Unassembled WGS sequence"/>
</dbReference>
<keyword evidence="2 4" id="KW-0560">Oxidoreductase</keyword>
<dbReference type="Pfam" id="PF00389">
    <property type="entry name" value="2-Hacid_dh"/>
    <property type="match status" value="1"/>
</dbReference>
<dbReference type="PROSITE" id="PS00065">
    <property type="entry name" value="D_2_HYDROXYACID_DH_1"/>
    <property type="match status" value="1"/>
</dbReference>
<dbReference type="InterPro" id="IPR029753">
    <property type="entry name" value="D-isomer_DH_CS"/>
</dbReference>
<proteinExistence type="inferred from homology"/>
<accession>A0A351R9E4</accession>
<evidence type="ECO:0000313" key="8">
    <source>
        <dbReference type="Proteomes" id="UP000264313"/>
    </source>
</evidence>
<dbReference type="GO" id="GO:0016616">
    <property type="term" value="F:oxidoreductase activity, acting on the CH-OH group of donors, NAD or NADP as acceptor"/>
    <property type="evidence" value="ECO:0007669"/>
    <property type="project" value="InterPro"/>
</dbReference>
<reference evidence="7 8" key="1">
    <citation type="journal article" date="2018" name="Nat. Biotechnol.">
        <title>A standardized bacterial taxonomy based on genome phylogeny substantially revises the tree of life.</title>
        <authorList>
            <person name="Parks D.H."/>
            <person name="Chuvochina M."/>
            <person name="Waite D.W."/>
            <person name="Rinke C."/>
            <person name="Skarshewski A."/>
            <person name="Chaumeil P.A."/>
            <person name="Hugenholtz P."/>
        </authorList>
    </citation>
    <scope>NUCLEOTIDE SEQUENCE [LARGE SCALE GENOMIC DNA]</scope>
    <source>
        <strain evidence="7">UBA9958</strain>
    </source>
</reference>
<dbReference type="SUPFAM" id="SSF52283">
    <property type="entry name" value="Formate/glycerate dehydrogenase catalytic domain-like"/>
    <property type="match status" value="1"/>
</dbReference>
<sequence length="333" mass="36072">MRVAVFSTKSYDKTYLDSANAGQHQLVYLEPRLDSTTAFAAEGAQAVCVFVNDVLDAEVIAILAKQRVQLITLRCAGFNHVDLEAAKLHGITVARVPEYSPHSVAEHAVALMLTLNRKIHRASARVREANFSLDGLLGFDMHGKTVGVIGTGKIGQCVAKIMSGFGCRVLAFDPYPNQQCIEAGATYVALQTLLSSSDIVSLHCPLTPETHHLIDEKAIKQMRAGVMLINISRGAVIDTRAIIRGLKSGVIGSLGLDVYEEEENLFFRDLSSTVIHDDVFARLLTFPNVVITGHQAFFTNEALTEIAGTTIANISAYELSGSVVHPVSVERLV</sequence>
<evidence type="ECO:0000256" key="4">
    <source>
        <dbReference type="RuleBase" id="RU003719"/>
    </source>
</evidence>
<dbReference type="GO" id="GO:0051287">
    <property type="term" value="F:NAD binding"/>
    <property type="evidence" value="ECO:0007669"/>
    <property type="project" value="InterPro"/>
</dbReference>
<dbReference type="PANTHER" id="PTHR43026">
    <property type="entry name" value="2-HYDROXYACID DEHYDROGENASE HOMOLOG 1-RELATED"/>
    <property type="match status" value="1"/>
</dbReference>
<comment type="caution">
    <text evidence="7">The sequence shown here is derived from an EMBL/GenBank/DDBJ whole genome shotgun (WGS) entry which is preliminary data.</text>
</comment>
<dbReference type="Gene3D" id="3.40.50.720">
    <property type="entry name" value="NAD(P)-binding Rossmann-like Domain"/>
    <property type="match status" value="2"/>
</dbReference>
<dbReference type="InterPro" id="IPR006140">
    <property type="entry name" value="D-isomer_DH_NAD-bd"/>
</dbReference>
<evidence type="ECO:0000259" key="5">
    <source>
        <dbReference type="Pfam" id="PF00389"/>
    </source>
</evidence>
<dbReference type="EMBL" id="DNAA01000072">
    <property type="protein sequence ID" value="HBA08665.1"/>
    <property type="molecule type" value="Genomic_DNA"/>
</dbReference>
<feature type="domain" description="D-isomer specific 2-hydroxyacid dehydrogenase catalytic" evidence="5">
    <location>
        <begin position="3"/>
        <end position="327"/>
    </location>
</feature>
<dbReference type="STRING" id="1132855.GCA_000384255_02132"/>
<name>A0A351R9E4_9PROT</name>
<dbReference type="InterPro" id="IPR006139">
    <property type="entry name" value="D-isomer_2_OHA_DH_cat_dom"/>
</dbReference>
<keyword evidence="3" id="KW-0520">NAD</keyword>
<dbReference type="AlphaFoldDB" id="A0A351R9E4"/>
<gene>
    <name evidence="7" type="ORF">DCW48_03120</name>
</gene>
<protein>
    <submittedName>
        <fullName evidence="7">Hydroxyacid dehydrogenase</fullName>
    </submittedName>
</protein>
<feature type="domain" description="D-isomer specific 2-hydroxyacid dehydrogenase NAD-binding" evidence="6">
    <location>
        <begin position="109"/>
        <end position="296"/>
    </location>
</feature>
<dbReference type="PANTHER" id="PTHR43026:SF1">
    <property type="entry name" value="2-HYDROXYACID DEHYDROGENASE HOMOLOG 1-RELATED"/>
    <property type="match status" value="1"/>
</dbReference>
<dbReference type="InterPro" id="IPR029752">
    <property type="entry name" value="D-isomer_DH_CS1"/>
</dbReference>
<evidence type="ECO:0000313" key="7">
    <source>
        <dbReference type="EMBL" id="HBA08665.1"/>
    </source>
</evidence>
<evidence type="ECO:0000256" key="2">
    <source>
        <dbReference type="ARBA" id="ARBA00023002"/>
    </source>
</evidence>
<organism evidence="7 8">
    <name type="scientific">Methylotenera mobilis</name>
    <dbReference type="NCBI Taxonomy" id="359408"/>
    <lineage>
        <taxon>Bacteria</taxon>
        <taxon>Pseudomonadati</taxon>
        <taxon>Pseudomonadota</taxon>
        <taxon>Betaproteobacteria</taxon>
        <taxon>Nitrosomonadales</taxon>
        <taxon>Methylophilaceae</taxon>
        <taxon>Methylotenera</taxon>
    </lineage>
</organism>
<evidence type="ECO:0000256" key="1">
    <source>
        <dbReference type="ARBA" id="ARBA00005854"/>
    </source>
</evidence>
<dbReference type="CDD" id="cd12183">
    <property type="entry name" value="LDH_like_2"/>
    <property type="match status" value="1"/>
</dbReference>